<dbReference type="InterPro" id="IPR013320">
    <property type="entry name" value="ConA-like_dom_sf"/>
</dbReference>
<reference evidence="1" key="1">
    <citation type="submission" date="2021-11" db="EMBL/GenBank/DDBJ databases">
        <title>Draft genome sequence of Alcaligenes endophyticus type strain CCUG 75668T.</title>
        <authorList>
            <person name="Salva-Serra F."/>
            <person name="Duran R.E."/>
            <person name="Seeger M."/>
            <person name="Moore E.R.B."/>
            <person name="Jaen-Luchoro D."/>
        </authorList>
    </citation>
    <scope>NUCLEOTIDE SEQUENCE</scope>
    <source>
        <strain evidence="1">CCUG 75668</strain>
    </source>
</reference>
<dbReference type="Gene3D" id="3.40.720.10">
    <property type="entry name" value="Alkaline Phosphatase, subunit A"/>
    <property type="match status" value="1"/>
</dbReference>
<dbReference type="InterPro" id="IPR017850">
    <property type="entry name" value="Alkaline_phosphatase_core_sf"/>
</dbReference>
<proteinExistence type="predicted"/>
<keyword evidence="2" id="KW-1185">Reference proteome</keyword>
<dbReference type="SUPFAM" id="SSF49899">
    <property type="entry name" value="Concanavalin A-like lectins/glucanases"/>
    <property type="match status" value="1"/>
</dbReference>
<organism evidence="1 2">
    <name type="scientific">Alcaligenes endophyticus</name>
    <dbReference type="NCBI Taxonomy" id="1929088"/>
    <lineage>
        <taxon>Bacteria</taxon>
        <taxon>Pseudomonadati</taxon>
        <taxon>Pseudomonadota</taxon>
        <taxon>Betaproteobacteria</taxon>
        <taxon>Burkholderiales</taxon>
        <taxon>Alcaligenaceae</taxon>
        <taxon>Alcaligenes</taxon>
    </lineage>
</organism>
<dbReference type="Proteomes" id="UP001168613">
    <property type="component" value="Unassembled WGS sequence"/>
</dbReference>
<gene>
    <name evidence="1" type="ORF">LMS43_03785</name>
</gene>
<dbReference type="Gene3D" id="2.60.120.200">
    <property type="match status" value="1"/>
</dbReference>
<dbReference type="RefSeq" id="WP_266122277.1">
    <property type="nucleotide sequence ID" value="NZ_JAJHNU010000001.1"/>
</dbReference>
<evidence type="ECO:0008006" key="3">
    <source>
        <dbReference type="Google" id="ProtNLM"/>
    </source>
</evidence>
<sequence length="692" mass="74565">MEYIYRGEKCGWRVAQLALAAALVSLLAACGGDSGSGSSTTTGQAQPEKAEPQHEFKALGGHKTLLVQLDGVAPEQIKKVQQEQAAWKSLGSLRLLRSGGYEGTDSEQMTLPLPSWASLLTGTWATEHGVALSTYSEQSALQVPSIFQWLKRAHTETVSSLAVSKTDYSQVLTAEHQAGFIDHFTVCEQADECVTRATEQALLDGSDFIVAQYSAADNAAREHGLASSQYQLAVQRSVQQISELLSVVSARQQQADDEQWQLVLVNSYGLDEFGTATGAQFTPNKTGWLLSNIEYGAAIPEQPVPPLKALDYATIVDVTPTVLAGMNVPANDSFAFNGNDLRQDVQLSQLRFNYDPHTYALTLKWRVLAGSAGQDPVQIYRNGNLLATLDSSVRQYLDRDVPAGPEGTLIPLRYELRVGQGRASVNAQVLPPPSLYASVLDGLRIYYPFKNGQANDVKQVSNFSAWNTTHSGATWVSEPAQLPFREADGTQALVLDMGVHQHGGKAGYKLSMPNSDVTLNPNVDAFTIGFWFKSNGVCIGSGSALIANKNYNSGNTNGLAIGLFGGCELRFNTGGGGGRDELGGMGTTPDEWVYVAIAVDKKNSRLYAYAMDPILGMQTKQMAMAPARVAAIGGSGQQLMGFGDDTTGEYSSRYNYSGVNSFADLAIWDRVLSVDEVRSLFASRHPISSLLP</sequence>
<protein>
    <recommendedName>
        <fullName evidence="3">Concanavalin A-like lectin/glucanases superfamily protein</fullName>
    </recommendedName>
</protein>
<dbReference type="SUPFAM" id="SSF53649">
    <property type="entry name" value="Alkaline phosphatase-like"/>
    <property type="match status" value="1"/>
</dbReference>
<accession>A0ABT8EGT9</accession>
<dbReference type="EMBL" id="JAJHNU010000001">
    <property type="protein sequence ID" value="MDN4120407.1"/>
    <property type="molecule type" value="Genomic_DNA"/>
</dbReference>
<name>A0ABT8EGT9_9BURK</name>
<evidence type="ECO:0000313" key="2">
    <source>
        <dbReference type="Proteomes" id="UP001168613"/>
    </source>
</evidence>
<comment type="caution">
    <text evidence="1">The sequence shown here is derived from an EMBL/GenBank/DDBJ whole genome shotgun (WGS) entry which is preliminary data.</text>
</comment>
<evidence type="ECO:0000313" key="1">
    <source>
        <dbReference type="EMBL" id="MDN4120407.1"/>
    </source>
</evidence>
<dbReference type="PROSITE" id="PS51257">
    <property type="entry name" value="PROKAR_LIPOPROTEIN"/>
    <property type="match status" value="1"/>
</dbReference>
<dbReference type="Pfam" id="PF13385">
    <property type="entry name" value="Laminin_G_3"/>
    <property type="match status" value="1"/>
</dbReference>